<organism evidence="7 8">
    <name type="scientific">Popillia japonica</name>
    <name type="common">Japanese beetle</name>
    <dbReference type="NCBI Taxonomy" id="7064"/>
    <lineage>
        <taxon>Eukaryota</taxon>
        <taxon>Metazoa</taxon>
        <taxon>Ecdysozoa</taxon>
        <taxon>Arthropoda</taxon>
        <taxon>Hexapoda</taxon>
        <taxon>Insecta</taxon>
        <taxon>Pterygota</taxon>
        <taxon>Neoptera</taxon>
        <taxon>Endopterygota</taxon>
        <taxon>Coleoptera</taxon>
        <taxon>Polyphaga</taxon>
        <taxon>Scarabaeiformia</taxon>
        <taxon>Scarabaeidae</taxon>
        <taxon>Rutelinae</taxon>
        <taxon>Popillia</taxon>
    </lineage>
</organism>
<feature type="transmembrane region" description="Helical" evidence="6">
    <location>
        <begin position="216"/>
        <end position="235"/>
    </location>
</feature>
<name>A0AAW1K041_POPJA</name>
<dbReference type="InterPro" id="IPR004127">
    <property type="entry name" value="Prefoldin_subunit_alpha"/>
</dbReference>
<keyword evidence="4 6" id="KW-1133">Transmembrane helix</keyword>
<reference evidence="7 8" key="1">
    <citation type="journal article" date="2024" name="BMC Genomics">
        <title>De novo assembly and annotation of Popillia japonica's genome with initial clues to its potential as an invasive pest.</title>
        <authorList>
            <person name="Cucini C."/>
            <person name="Boschi S."/>
            <person name="Funari R."/>
            <person name="Cardaioli E."/>
            <person name="Iannotti N."/>
            <person name="Marturano G."/>
            <person name="Paoli F."/>
            <person name="Bruttini M."/>
            <person name="Carapelli A."/>
            <person name="Frati F."/>
            <person name="Nardi F."/>
        </authorList>
    </citation>
    <scope>NUCLEOTIDE SEQUENCE [LARGE SCALE GENOMIC DNA]</scope>
    <source>
        <strain evidence="7">DMR45628</strain>
    </source>
</reference>
<evidence type="ECO:0000256" key="4">
    <source>
        <dbReference type="ARBA" id="ARBA00022989"/>
    </source>
</evidence>
<dbReference type="SUPFAM" id="SSF46579">
    <property type="entry name" value="Prefoldin"/>
    <property type="match status" value="1"/>
</dbReference>
<feature type="transmembrane region" description="Helical" evidence="6">
    <location>
        <begin position="247"/>
        <end position="272"/>
    </location>
</feature>
<accession>A0AAW1K041</accession>
<sequence length="341" mass="39305">MDQLLNIYEKNSKQWQQFSQLTLTTIEEINNNIEQIEKKQTEIQNTIDSINTLSKHAQAQSLIKICPRAYVMATVKHTGEYNVEMNSDYQCTLTKDQTVEFLEEQLAEQNGILTNYIIQKEQLTKRLGFNVDEIDDIPDTRDMPEKIVTDKGIAFKQGPYYEIMEVEEDVPYTKNKKRICHDNRIINDISSLKIKDVRYRKILVSLRFKMTVSNQMSFVIASISAILIFSGMQMYKPWFIASQLNHVIGGYLGSLLFLFMFAAIGNLEAYCFGKSFQAKMFPEVTICFCLALMSTGTIHRVCFTTCFLFSLITLYYINSYSQKIHVVPTAVTATHVGKKRK</sequence>
<evidence type="ECO:0000256" key="3">
    <source>
        <dbReference type="ARBA" id="ARBA00022692"/>
    </source>
</evidence>
<evidence type="ECO:0000256" key="6">
    <source>
        <dbReference type="SAM" id="Phobius"/>
    </source>
</evidence>
<dbReference type="Pfam" id="PF09775">
    <property type="entry name" value="Keratin_assoc"/>
    <property type="match status" value="1"/>
</dbReference>
<evidence type="ECO:0000313" key="8">
    <source>
        <dbReference type="Proteomes" id="UP001458880"/>
    </source>
</evidence>
<dbReference type="GO" id="GO:0016020">
    <property type="term" value="C:membrane"/>
    <property type="evidence" value="ECO:0007669"/>
    <property type="project" value="UniProtKB-SubCell"/>
</dbReference>
<comment type="caution">
    <text evidence="7">The sequence shown here is derived from an EMBL/GenBank/DDBJ whole genome shotgun (WGS) entry which is preliminary data.</text>
</comment>
<dbReference type="Pfam" id="PF02996">
    <property type="entry name" value="Prefoldin"/>
    <property type="match status" value="1"/>
</dbReference>
<dbReference type="Gene3D" id="1.10.287.370">
    <property type="match status" value="1"/>
</dbReference>
<keyword evidence="5 6" id="KW-0472">Membrane</keyword>
<protein>
    <submittedName>
        <fullName evidence="7">Prefoldin subunit</fullName>
    </submittedName>
</protein>
<dbReference type="InterPro" id="IPR018614">
    <property type="entry name" value="KRTCAP2"/>
</dbReference>
<dbReference type="InterPro" id="IPR009053">
    <property type="entry name" value="Prefoldin"/>
</dbReference>
<feature type="transmembrane region" description="Helical" evidence="6">
    <location>
        <begin position="284"/>
        <end position="317"/>
    </location>
</feature>
<evidence type="ECO:0000256" key="1">
    <source>
        <dbReference type="ARBA" id="ARBA00004141"/>
    </source>
</evidence>
<dbReference type="Proteomes" id="UP001458880">
    <property type="component" value="Unassembled WGS sequence"/>
</dbReference>
<evidence type="ECO:0000313" key="7">
    <source>
        <dbReference type="EMBL" id="KAK9710706.1"/>
    </source>
</evidence>
<evidence type="ECO:0000256" key="5">
    <source>
        <dbReference type="ARBA" id="ARBA00023136"/>
    </source>
</evidence>
<dbReference type="PANTHER" id="PTHR32001">
    <property type="entry name" value="KERATINOCYTE-ASSOCIATED PROTEIN 2"/>
    <property type="match status" value="1"/>
</dbReference>
<dbReference type="AlphaFoldDB" id="A0AAW1K041"/>
<proteinExistence type="inferred from homology"/>
<dbReference type="EMBL" id="JASPKY010000289">
    <property type="protein sequence ID" value="KAK9710706.1"/>
    <property type="molecule type" value="Genomic_DNA"/>
</dbReference>
<comment type="subcellular location">
    <subcellularLocation>
        <location evidence="1">Membrane</location>
        <topology evidence="1">Multi-pass membrane protein</topology>
    </subcellularLocation>
</comment>
<keyword evidence="8" id="KW-1185">Reference proteome</keyword>
<comment type="similarity">
    <text evidence="2">Belongs to the KRTCAP2 family.</text>
</comment>
<gene>
    <name evidence="7" type="ORF">QE152_g25865</name>
</gene>
<dbReference type="PANTHER" id="PTHR32001:SF1">
    <property type="entry name" value="KERATINOCYTE-ASSOCIATED PROTEIN 2"/>
    <property type="match status" value="1"/>
</dbReference>
<evidence type="ECO:0000256" key="2">
    <source>
        <dbReference type="ARBA" id="ARBA00007279"/>
    </source>
</evidence>
<keyword evidence="3 6" id="KW-0812">Transmembrane</keyword>